<evidence type="ECO:0000313" key="6">
    <source>
        <dbReference type="Proteomes" id="UP000198902"/>
    </source>
</evidence>
<keyword evidence="6" id="KW-1185">Reference proteome</keyword>
<dbReference type="CDD" id="cd00090">
    <property type="entry name" value="HTH_ARSR"/>
    <property type="match status" value="1"/>
</dbReference>
<reference evidence="6" key="1">
    <citation type="submission" date="2015-03" db="EMBL/GenBank/DDBJ databases">
        <authorList>
            <person name="Urmite Genomes"/>
        </authorList>
    </citation>
    <scope>NUCLEOTIDE SEQUENCE [LARGE SCALE GENOMIC DNA]</scope>
    <source>
        <strain evidence="6">Arc-Hr</strain>
    </source>
</reference>
<dbReference type="InterPro" id="IPR000485">
    <property type="entry name" value="AsnC-type_HTH_dom"/>
</dbReference>
<keyword evidence="1" id="KW-0805">Transcription regulation</keyword>
<dbReference type="InterPro" id="IPR011008">
    <property type="entry name" value="Dimeric_a/b-barrel"/>
</dbReference>
<dbReference type="Pfam" id="PF01037">
    <property type="entry name" value="AsnC_trans_reg"/>
    <property type="match status" value="1"/>
</dbReference>
<dbReference type="RefSeq" id="WP_089777544.1">
    <property type="nucleotide sequence ID" value="NZ_CABLRR010000002.1"/>
</dbReference>
<accession>A0A0D6JQ06</accession>
<evidence type="ECO:0000259" key="4">
    <source>
        <dbReference type="PROSITE" id="PS50956"/>
    </source>
</evidence>
<evidence type="ECO:0000256" key="2">
    <source>
        <dbReference type="ARBA" id="ARBA00023125"/>
    </source>
</evidence>
<dbReference type="PROSITE" id="PS50956">
    <property type="entry name" value="HTH_ASNC_2"/>
    <property type="match status" value="1"/>
</dbReference>
<dbReference type="Gene3D" id="1.10.10.10">
    <property type="entry name" value="Winged helix-like DNA-binding domain superfamily/Winged helix DNA-binding domain"/>
    <property type="match status" value="1"/>
</dbReference>
<dbReference type="Proteomes" id="UP000198902">
    <property type="component" value="Unassembled WGS sequence"/>
</dbReference>
<dbReference type="OrthoDB" id="6762at2157"/>
<dbReference type="PANTHER" id="PTHR30154:SF34">
    <property type="entry name" value="TRANSCRIPTIONAL REGULATOR AZLB"/>
    <property type="match status" value="1"/>
</dbReference>
<keyword evidence="2" id="KW-0238">DNA-binding</keyword>
<keyword evidence="3" id="KW-0804">Transcription</keyword>
<dbReference type="PANTHER" id="PTHR30154">
    <property type="entry name" value="LEUCINE-RESPONSIVE REGULATORY PROTEIN"/>
    <property type="match status" value="1"/>
</dbReference>
<evidence type="ECO:0000256" key="1">
    <source>
        <dbReference type="ARBA" id="ARBA00023015"/>
    </source>
</evidence>
<dbReference type="SUPFAM" id="SSF54909">
    <property type="entry name" value="Dimeric alpha+beta barrel"/>
    <property type="match status" value="1"/>
</dbReference>
<dbReference type="PRINTS" id="PR00033">
    <property type="entry name" value="HTHASNC"/>
</dbReference>
<proteinExistence type="predicted"/>
<dbReference type="InterPro" id="IPR036388">
    <property type="entry name" value="WH-like_DNA-bd_sf"/>
</dbReference>
<dbReference type="EMBL" id="CSTE01000002">
    <property type="protein sequence ID" value="CQR49670.1"/>
    <property type="molecule type" value="Genomic_DNA"/>
</dbReference>
<dbReference type="Gene3D" id="3.30.70.920">
    <property type="match status" value="1"/>
</dbReference>
<dbReference type="FunFam" id="1.10.10.10:FF:000646">
    <property type="entry name" value="Transcriptional regulator, AsnC family"/>
    <property type="match status" value="1"/>
</dbReference>
<dbReference type="GO" id="GO:0005829">
    <property type="term" value="C:cytosol"/>
    <property type="evidence" value="ECO:0007669"/>
    <property type="project" value="TreeGrafter"/>
</dbReference>
<dbReference type="Pfam" id="PF13412">
    <property type="entry name" value="HTH_24"/>
    <property type="match status" value="1"/>
</dbReference>
<feature type="domain" description="HTH asnC-type" evidence="4">
    <location>
        <begin position="3"/>
        <end position="64"/>
    </location>
</feature>
<dbReference type="GO" id="GO:0043565">
    <property type="term" value="F:sequence-specific DNA binding"/>
    <property type="evidence" value="ECO:0007669"/>
    <property type="project" value="InterPro"/>
</dbReference>
<dbReference type="SUPFAM" id="SSF46785">
    <property type="entry name" value="Winged helix' DNA-binding domain"/>
    <property type="match status" value="1"/>
</dbReference>
<evidence type="ECO:0000313" key="5">
    <source>
        <dbReference type="EMBL" id="CQR49670.1"/>
    </source>
</evidence>
<dbReference type="InterPro" id="IPR011991">
    <property type="entry name" value="ArsR-like_HTH"/>
</dbReference>
<sequence length="156" mass="17687">MDLDATDRAILRILMEDARTPFSEIARRIDMSSATVHDRVGRMEDAGVIEGYHAHVDPREVGLGTSALVGFRVKQGREKEALQQLRDIEGVQEINLTTGEWDVMLRVYAEDTDALRELMFDHIAELDGFSRSQTMVILGTEYDDPVLPIREPDDRD</sequence>
<organism evidence="5 6">
    <name type="scientific">Haloferax massiliensis</name>
    <dbReference type="NCBI Taxonomy" id="1476858"/>
    <lineage>
        <taxon>Archaea</taxon>
        <taxon>Methanobacteriati</taxon>
        <taxon>Methanobacteriota</taxon>
        <taxon>Stenosarchaea group</taxon>
        <taxon>Halobacteria</taxon>
        <taxon>Halobacteriales</taxon>
        <taxon>Haloferacaceae</taxon>
        <taxon>Haloferax</taxon>
    </lineage>
</organism>
<name>A0A0D6JQ06_9EURY</name>
<protein>
    <submittedName>
        <fullName evidence="5">Regulatory protein AsnC</fullName>
    </submittedName>
</protein>
<dbReference type="InterPro" id="IPR019888">
    <property type="entry name" value="Tscrpt_reg_AsnC-like"/>
</dbReference>
<evidence type="ECO:0000256" key="3">
    <source>
        <dbReference type="ARBA" id="ARBA00023163"/>
    </source>
</evidence>
<dbReference type="InterPro" id="IPR019887">
    <property type="entry name" value="Tscrpt_reg_AsnC/Lrp_C"/>
</dbReference>
<dbReference type="InterPro" id="IPR036390">
    <property type="entry name" value="WH_DNA-bd_sf"/>
</dbReference>
<gene>
    <name evidence="5" type="primary">asnC_1</name>
    <name evidence="5" type="ORF">BN996_01138</name>
</gene>
<dbReference type="SMART" id="SM00344">
    <property type="entry name" value="HTH_ASNC"/>
    <property type="match status" value="1"/>
</dbReference>
<dbReference type="AlphaFoldDB" id="A0A0D6JQ06"/>
<dbReference type="GO" id="GO:0043200">
    <property type="term" value="P:response to amino acid"/>
    <property type="evidence" value="ECO:0007669"/>
    <property type="project" value="TreeGrafter"/>
</dbReference>